<evidence type="ECO:0000313" key="1">
    <source>
        <dbReference type="EMBL" id="RSN71645.1"/>
    </source>
</evidence>
<evidence type="ECO:0000313" key="2">
    <source>
        <dbReference type="Proteomes" id="UP000277582"/>
    </source>
</evidence>
<dbReference type="RefSeq" id="WP_125672897.1">
    <property type="nucleotide sequence ID" value="NZ_RCOS01000172.1"/>
</dbReference>
<reference evidence="1 2" key="1">
    <citation type="submission" date="2018-10" db="EMBL/GenBank/DDBJ databases">
        <title>Co-occurring genomic capacity for anaerobic methane metabolism and dissimilatory sulfite reduction discovered in the Korarchaeota.</title>
        <authorList>
            <person name="Mckay L.J."/>
            <person name="Dlakic M."/>
            <person name="Fields M.W."/>
            <person name="Delmont T.O."/>
            <person name="Eren A.M."/>
            <person name="Jay Z.J."/>
            <person name="Klingelsmith K.B."/>
            <person name="Rusch D.B."/>
            <person name="Inskeep W.P."/>
        </authorList>
    </citation>
    <scope>NUCLEOTIDE SEQUENCE [LARGE SCALE GENOMIC DNA]</scope>
    <source>
        <strain evidence="1 2">MDKW</strain>
    </source>
</reference>
<accession>A0A429GCV3</accession>
<comment type="caution">
    <text evidence="1">The sequence shown here is derived from an EMBL/GenBank/DDBJ whole genome shotgun (WGS) entry which is preliminary data.</text>
</comment>
<sequence length="69" mass="7642">MSVELKKREIHLVLRPSLAPCHNFKKGEVVTVVLAPVAVDERNGEVVIAWACSLGPWCSHVCRYSKVKG</sequence>
<dbReference type="AlphaFoldDB" id="A0A429GCV3"/>
<gene>
    <name evidence="1" type="ORF">D6D85_15665</name>
</gene>
<name>A0A429GCV3_9CREN</name>
<dbReference type="Proteomes" id="UP000277582">
    <property type="component" value="Unassembled WGS sequence"/>
</dbReference>
<dbReference type="EMBL" id="RCOS01000172">
    <property type="protein sequence ID" value="RSN71645.1"/>
    <property type="molecule type" value="Genomic_DNA"/>
</dbReference>
<keyword evidence="2" id="KW-1185">Reference proteome</keyword>
<proteinExistence type="predicted"/>
<organism evidence="1 2">
    <name type="scientific">Candidatus Methanodesulfokora washburnensis</name>
    <dbReference type="NCBI Taxonomy" id="2478471"/>
    <lineage>
        <taxon>Archaea</taxon>
        <taxon>Thermoproteota</taxon>
        <taxon>Candidatus Korarchaeia</taxon>
        <taxon>Candidatus Korarchaeia incertae sedis</taxon>
        <taxon>Candidatus Methanodesulfokora</taxon>
    </lineage>
</organism>
<protein>
    <submittedName>
        <fullName evidence="1">Uncharacterized protein</fullName>
    </submittedName>
</protein>